<organism evidence="22 23">
    <name type="scientific">Poecilia mexicana</name>
    <dbReference type="NCBI Taxonomy" id="48701"/>
    <lineage>
        <taxon>Eukaryota</taxon>
        <taxon>Metazoa</taxon>
        <taxon>Chordata</taxon>
        <taxon>Craniata</taxon>
        <taxon>Vertebrata</taxon>
        <taxon>Euteleostomi</taxon>
        <taxon>Actinopterygii</taxon>
        <taxon>Neopterygii</taxon>
        <taxon>Teleostei</taxon>
        <taxon>Neoteleostei</taxon>
        <taxon>Acanthomorphata</taxon>
        <taxon>Ovalentaria</taxon>
        <taxon>Atherinomorphae</taxon>
        <taxon>Cyprinodontiformes</taxon>
        <taxon>Poeciliidae</taxon>
        <taxon>Poeciliinae</taxon>
        <taxon>Poecilia</taxon>
    </lineage>
</organism>
<dbReference type="RefSeq" id="XP_014857306.1">
    <property type="nucleotide sequence ID" value="XM_015001820.1"/>
</dbReference>
<reference evidence="22" key="1">
    <citation type="submission" date="2025-08" db="UniProtKB">
        <authorList>
            <consortium name="Ensembl"/>
        </authorList>
    </citation>
    <scope>IDENTIFICATION</scope>
</reference>
<dbReference type="Pfam" id="PF17921">
    <property type="entry name" value="Integrase_H2C2"/>
    <property type="match status" value="1"/>
</dbReference>
<dbReference type="Gene3D" id="3.10.10.10">
    <property type="entry name" value="HIV Type 1 Reverse Transcriptase, subunit A, domain 1"/>
    <property type="match status" value="1"/>
</dbReference>
<dbReference type="InterPro" id="IPR036397">
    <property type="entry name" value="RNaseH_sf"/>
</dbReference>
<dbReference type="InterPro" id="IPR000477">
    <property type="entry name" value="RT_dom"/>
</dbReference>
<accession>A0A3B3YSA1</accession>
<dbReference type="Gene3D" id="2.40.70.10">
    <property type="entry name" value="Acid Proteases"/>
    <property type="match status" value="1"/>
</dbReference>
<evidence type="ECO:0000256" key="16">
    <source>
        <dbReference type="ARBA" id="ARBA00023172"/>
    </source>
</evidence>
<feature type="region of interest" description="Disordered" evidence="19">
    <location>
        <begin position="47"/>
        <end position="79"/>
    </location>
</feature>
<dbReference type="GO" id="GO:0003677">
    <property type="term" value="F:DNA binding"/>
    <property type="evidence" value="ECO:0007669"/>
    <property type="project" value="UniProtKB-KW"/>
</dbReference>
<dbReference type="InterPro" id="IPR001584">
    <property type="entry name" value="Integrase_cat-core"/>
</dbReference>
<dbReference type="FunFam" id="3.30.70.270:FF:000020">
    <property type="entry name" value="Transposon Tf2-6 polyprotein-like Protein"/>
    <property type="match status" value="1"/>
</dbReference>
<dbReference type="Pfam" id="PF00665">
    <property type="entry name" value="rve"/>
    <property type="match status" value="1"/>
</dbReference>
<dbReference type="Gene3D" id="1.10.340.70">
    <property type="match status" value="1"/>
</dbReference>
<dbReference type="FunFam" id="3.10.20.370:FF:000001">
    <property type="entry name" value="Retrovirus-related Pol polyprotein from transposon 17.6-like protein"/>
    <property type="match status" value="1"/>
</dbReference>
<dbReference type="Gene3D" id="3.30.420.10">
    <property type="entry name" value="Ribonuclease H-like superfamily/Ribonuclease H"/>
    <property type="match status" value="1"/>
</dbReference>
<dbReference type="Pfam" id="PF17919">
    <property type="entry name" value="RT_RNaseH_2"/>
    <property type="match status" value="1"/>
</dbReference>
<dbReference type="InterPro" id="IPR012337">
    <property type="entry name" value="RNaseH-like_sf"/>
</dbReference>
<evidence type="ECO:0000313" key="23">
    <source>
        <dbReference type="Proteomes" id="UP000261480"/>
    </source>
</evidence>
<feature type="compositionally biased region" description="Basic residues" evidence="19">
    <location>
        <begin position="285"/>
        <end position="296"/>
    </location>
</feature>
<keyword evidence="23" id="KW-1185">Reference proteome</keyword>
<dbReference type="GO" id="GO:0003964">
    <property type="term" value="F:RNA-directed DNA polymerase activity"/>
    <property type="evidence" value="ECO:0007669"/>
    <property type="project" value="UniProtKB-KW"/>
</dbReference>
<evidence type="ECO:0000256" key="2">
    <source>
        <dbReference type="ARBA" id="ARBA00012180"/>
    </source>
</evidence>
<keyword evidence="17" id="KW-0511">Multifunctional enzyme</keyword>
<dbReference type="Pfam" id="PF00078">
    <property type="entry name" value="RVT_1"/>
    <property type="match status" value="1"/>
</dbReference>
<keyword evidence="5" id="KW-0548">Nucleotidyltransferase</keyword>
<dbReference type="Gene3D" id="3.10.20.370">
    <property type="match status" value="1"/>
</dbReference>
<dbReference type="InterPro" id="IPR021109">
    <property type="entry name" value="Peptidase_aspartic_dom_sf"/>
</dbReference>
<keyword evidence="3" id="KW-0645">Protease</keyword>
<keyword evidence="16" id="KW-0233">DNA recombination</keyword>
<dbReference type="AlphaFoldDB" id="A0A3B3YSA1"/>
<dbReference type="InterPro" id="IPR041588">
    <property type="entry name" value="Integrase_H2C2"/>
</dbReference>
<dbReference type="GO" id="GO:0008270">
    <property type="term" value="F:zinc ion binding"/>
    <property type="evidence" value="ECO:0007669"/>
    <property type="project" value="InterPro"/>
</dbReference>
<comment type="similarity">
    <text evidence="1">Belongs to the beta type-B retroviral polymerase family. HERV class-II K(HML-2) pol subfamily.</text>
</comment>
<dbReference type="InterPro" id="IPR043502">
    <property type="entry name" value="DNA/RNA_pol_sf"/>
</dbReference>
<name>A0A3B3YSA1_9TELE</name>
<dbReference type="GO" id="GO:0003887">
    <property type="term" value="F:DNA-directed DNA polymerase activity"/>
    <property type="evidence" value="ECO:0007669"/>
    <property type="project" value="UniProtKB-KW"/>
</dbReference>
<evidence type="ECO:0000256" key="4">
    <source>
        <dbReference type="ARBA" id="ARBA00022679"/>
    </source>
</evidence>
<evidence type="ECO:0000256" key="5">
    <source>
        <dbReference type="ARBA" id="ARBA00022695"/>
    </source>
</evidence>
<feature type="compositionally biased region" description="Low complexity" evidence="19">
    <location>
        <begin position="47"/>
        <end position="60"/>
    </location>
</feature>
<evidence type="ECO:0000256" key="12">
    <source>
        <dbReference type="ARBA" id="ARBA00022908"/>
    </source>
</evidence>
<sequence length="1215" mass="137785">MFNPELEVWIRERDPKTAKEAAILAEVFTSASKSIYFGRETLYAQSSKSTGGEQGSGQSQARNVSSSKQFPSQRPPNVKKPFFKSSVQDIRCYNCNGFGHTQHFCPALKSKPSLLCSVPRPAMDTVEKKVCTVSVLVNGQKKEALLDSGCFQSLVHASLISAEKLSGVGVKISCVHGDEHVYPTAEVYLTVGGQTYLVQVAVVPSLPFTVILGNDIPTLFDLIHQSDYEPQVLTNRDAQNSCPKTDIPVEPLKPCNVVTRAQSSKTVLEELPFFGESLEAEPGRTKKSKAQKRREKFKGSGDEETAQLSKPDNFFEFDIPSDLGALQRADSTLKPWFEKVTGVGGTHQGQLDFLEDAVYIIKGGILNQKKGQCEALALPQQFRHKVMELGHSIPWAGHMAFYKTLSRISSRFVWPGMYTQISKFCSSCEKCQLTSGKGVARAQLQPLPIIETPFERLGMDIVGPLERSSTGHRYILVICDYATRYPETFPLRSIKARQVANCLLQLFSRVGIPREILTDCWTNFLSKLLQQVYKLLGIKGLKTTPYHPQTHGLVKKYNQTLKNMLRKFVSDTGADWDQWLPYLLFAYREVPQVSTGFSPFELLYGRQVRGPLDLLKDCWEDATPEGENIAAYVINMRERLQEMASFAQDNMKAAQQHQKRWYDQKARDRVFLPGQKVLLLLPTSDNKLLTKWHGPYEITKQVSKVVYELYMPERAKKHQTFHVNLLKEFHSQQEPVHQELFVRAVKDEEVTEKFFPTNMSDCALVDISHLSPTEQEKVKPLLDPQLFQEVPGFTSLVQHKIRVKEDVPSRQKSYRIPERLIPVLEKEIKLMLDLGIIEESSSEWCSPIVLVPKKDGSLRFCIDFRNLNAVSNFDPYPMPRVDDLLEKVGSASYITTLDLCKGYWQVALAPEARELTAFKTPFGMYQFRVMPFGLQGAPATFQRLMDHVLRDVSEFSAAYLDDVVVYSQSWEEHLIHLQEVLHRIRLAGLTINPKKCAVAQREVEYLGFVIGFGKIKPQVGKMDAIQSFPVPTTKRKVRGFLGLVGWYRKFIPSFAERSAVLNHLTKGAAPNKVCWTEDCDRAFKDLKQAVCTHPVLHTPDFTKPFILQTDASGVGLGAVLQQEVDGERRPVVFLSRKLLDRETRYSTVEKECLAMKWAIEALRYYLLGRHFILETDHRALQWLRRMRDANARKSVQNLGLQSAFMSNRHGELHGL</sequence>
<evidence type="ECO:0000256" key="11">
    <source>
        <dbReference type="ARBA" id="ARBA00022842"/>
    </source>
</evidence>
<evidence type="ECO:0000256" key="13">
    <source>
        <dbReference type="ARBA" id="ARBA00022918"/>
    </source>
</evidence>
<dbReference type="InterPro" id="IPR043128">
    <property type="entry name" value="Rev_trsase/Diguanyl_cyclase"/>
</dbReference>
<dbReference type="GeneID" id="106926725"/>
<evidence type="ECO:0000256" key="14">
    <source>
        <dbReference type="ARBA" id="ARBA00022932"/>
    </source>
</evidence>
<evidence type="ECO:0000256" key="9">
    <source>
        <dbReference type="ARBA" id="ARBA00022759"/>
    </source>
</evidence>
<keyword evidence="9" id="KW-0255">Endonuclease</keyword>
<keyword evidence="11" id="KW-0460">Magnesium</keyword>
<dbReference type="SUPFAM" id="SSF57756">
    <property type="entry name" value="Retrovirus zinc finger-like domains"/>
    <property type="match status" value="1"/>
</dbReference>
<evidence type="ECO:0000259" key="21">
    <source>
        <dbReference type="PROSITE" id="PS50994"/>
    </source>
</evidence>
<dbReference type="PROSITE" id="PS50878">
    <property type="entry name" value="RT_POL"/>
    <property type="match status" value="1"/>
</dbReference>
<keyword evidence="10" id="KW-0378">Hydrolase</keyword>
<dbReference type="SUPFAM" id="SSF53098">
    <property type="entry name" value="Ribonuclease H-like"/>
    <property type="match status" value="1"/>
</dbReference>
<evidence type="ECO:0000256" key="3">
    <source>
        <dbReference type="ARBA" id="ARBA00022670"/>
    </source>
</evidence>
<dbReference type="InterPro" id="IPR041577">
    <property type="entry name" value="RT_RNaseH_2"/>
</dbReference>
<feature type="domain" description="Reverse transcriptase" evidence="20">
    <location>
        <begin position="832"/>
        <end position="1010"/>
    </location>
</feature>
<keyword evidence="13" id="KW-0695">RNA-directed DNA polymerase</keyword>
<dbReference type="FunFam" id="1.10.340.70:FF:000001">
    <property type="entry name" value="Retrovirus-related Pol polyprotein from transposon gypsy-like Protein"/>
    <property type="match status" value="1"/>
</dbReference>
<feature type="compositionally biased region" description="Polar residues" evidence="19">
    <location>
        <begin position="61"/>
        <end position="72"/>
    </location>
</feature>
<dbReference type="Proteomes" id="UP000261480">
    <property type="component" value="Unplaced"/>
</dbReference>
<dbReference type="InterPro" id="IPR050951">
    <property type="entry name" value="Retrovirus_Pol_polyprotein"/>
</dbReference>
<evidence type="ECO:0000256" key="19">
    <source>
        <dbReference type="SAM" id="MobiDB-lite"/>
    </source>
</evidence>
<dbReference type="CDD" id="cd00303">
    <property type="entry name" value="retropepsin_like"/>
    <property type="match status" value="1"/>
</dbReference>
<keyword evidence="15" id="KW-0238">DNA-binding</keyword>
<evidence type="ECO:0000256" key="18">
    <source>
        <dbReference type="ARBA" id="ARBA00039658"/>
    </source>
</evidence>
<dbReference type="InterPro" id="IPR036875">
    <property type="entry name" value="Znf_CCHC_sf"/>
</dbReference>
<dbReference type="SUPFAM" id="SSF50630">
    <property type="entry name" value="Acid proteases"/>
    <property type="match status" value="1"/>
</dbReference>
<dbReference type="Ensembl" id="ENSPMET00000032427.1">
    <property type="protein sequence ID" value="ENSPMEP00000030139.1"/>
    <property type="gene ID" value="ENSPMEG00000016355.1"/>
</dbReference>
<dbReference type="OrthoDB" id="6761011at2759"/>
<dbReference type="Pfam" id="PF24626">
    <property type="entry name" value="SH3_Tf2-1"/>
    <property type="match status" value="1"/>
</dbReference>
<evidence type="ECO:0000256" key="1">
    <source>
        <dbReference type="ARBA" id="ARBA00010879"/>
    </source>
</evidence>
<evidence type="ECO:0000256" key="10">
    <source>
        <dbReference type="ARBA" id="ARBA00022801"/>
    </source>
</evidence>
<evidence type="ECO:0000259" key="20">
    <source>
        <dbReference type="PROSITE" id="PS50878"/>
    </source>
</evidence>
<dbReference type="STRING" id="48701.ENSPMEP00000030139"/>
<evidence type="ECO:0000256" key="6">
    <source>
        <dbReference type="ARBA" id="ARBA00022722"/>
    </source>
</evidence>
<keyword evidence="12" id="KW-0229">DNA integration</keyword>
<evidence type="ECO:0000256" key="15">
    <source>
        <dbReference type="ARBA" id="ARBA00023125"/>
    </source>
</evidence>
<evidence type="ECO:0000256" key="17">
    <source>
        <dbReference type="ARBA" id="ARBA00023268"/>
    </source>
</evidence>
<dbReference type="GO" id="GO:0004523">
    <property type="term" value="F:RNA-DNA hybrid ribonuclease activity"/>
    <property type="evidence" value="ECO:0007669"/>
    <property type="project" value="UniProtKB-EC"/>
</dbReference>
<dbReference type="GO" id="GO:0006310">
    <property type="term" value="P:DNA recombination"/>
    <property type="evidence" value="ECO:0007669"/>
    <property type="project" value="UniProtKB-KW"/>
</dbReference>
<dbReference type="FunFam" id="3.30.420.10:FF:000032">
    <property type="entry name" value="Retrovirus-related Pol polyprotein from transposon 297-like Protein"/>
    <property type="match status" value="1"/>
</dbReference>
<proteinExistence type="inferred from homology"/>
<dbReference type="CDD" id="cd01647">
    <property type="entry name" value="RT_LTR"/>
    <property type="match status" value="1"/>
</dbReference>
<reference evidence="22" key="2">
    <citation type="submission" date="2025-09" db="UniProtKB">
        <authorList>
            <consortium name="Ensembl"/>
        </authorList>
    </citation>
    <scope>IDENTIFICATION</scope>
</reference>
<keyword evidence="14" id="KW-0239">DNA-directed DNA polymerase</keyword>
<keyword evidence="8" id="KW-0064">Aspartyl protease</keyword>
<dbReference type="PANTHER" id="PTHR37984:SF5">
    <property type="entry name" value="PROTEIN NYNRIN-LIKE"/>
    <property type="match status" value="1"/>
</dbReference>
<dbReference type="EC" id="3.1.26.4" evidence="2"/>
<dbReference type="InterPro" id="IPR056924">
    <property type="entry name" value="SH3_Tf2-1"/>
</dbReference>
<dbReference type="GO" id="GO:0004190">
    <property type="term" value="F:aspartic-type endopeptidase activity"/>
    <property type="evidence" value="ECO:0007669"/>
    <property type="project" value="UniProtKB-KW"/>
</dbReference>
<dbReference type="Gene3D" id="3.30.70.270">
    <property type="match status" value="2"/>
</dbReference>
<feature type="region of interest" description="Disordered" evidence="19">
    <location>
        <begin position="279"/>
        <end position="307"/>
    </location>
</feature>
<dbReference type="CDD" id="cd09274">
    <property type="entry name" value="RNase_HI_RT_Ty3"/>
    <property type="match status" value="1"/>
</dbReference>
<evidence type="ECO:0000256" key="7">
    <source>
        <dbReference type="ARBA" id="ARBA00022723"/>
    </source>
</evidence>
<keyword evidence="6" id="KW-0540">Nuclease</keyword>
<dbReference type="GO" id="GO:0006508">
    <property type="term" value="P:proteolysis"/>
    <property type="evidence" value="ECO:0007669"/>
    <property type="project" value="UniProtKB-KW"/>
</dbReference>
<dbReference type="SUPFAM" id="SSF56672">
    <property type="entry name" value="DNA/RNA polymerases"/>
    <property type="match status" value="1"/>
</dbReference>
<evidence type="ECO:0000256" key="8">
    <source>
        <dbReference type="ARBA" id="ARBA00022750"/>
    </source>
</evidence>
<evidence type="ECO:0000313" key="22">
    <source>
        <dbReference type="Ensembl" id="ENSPMEP00000030139.1"/>
    </source>
</evidence>
<protein>
    <recommendedName>
        <fullName evidence="18">Gypsy retrotransposon integrase-like protein 1</fullName>
        <ecNumber evidence="2">3.1.26.4</ecNumber>
    </recommendedName>
</protein>
<feature type="domain" description="Integrase catalytic" evidence="21">
    <location>
        <begin position="449"/>
        <end position="607"/>
    </location>
</feature>
<keyword evidence="4" id="KW-0808">Transferase</keyword>
<dbReference type="PANTHER" id="PTHR37984">
    <property type="entry name" value="PROTEIN CBG26694"/>
    <property type="match status" value="1"/>
</dbReference>
<dbReference type="KEGG" id="pmei:106926725"/>
<dbReference type="GO" id="GO:0015074">
    <property type="term" value="P:DNA integration"/>
    <property type="evidence" value="ECO:0007669"/>
    <property type="project" value="UniProtKB-KW"/>
</dbReference>
<keyword evidence="7" id="KW-0479">Metal-binding</keyword>
<dbReference type="PROSITE" id="PS50994">
    <property type="entry name" value="INTEGRASE"/>
    <property type="match status" value="1"/>
</dbReference>